<proteinExistence type="predicted"/>
<organism evidence="2 3">
    <name type="scientific">Borrelia recurrentis (strain A1)</name>
    <dbReference type="NCBI Taxonomy" id="412418"/>
    <lineage>
        <taxon>Bacteria</taxon>
        <taxon>Pseudomonadati</taxon>
        <taxon>Spirochaetota</taxon>
        <taxon>Spirochaetia</taxon>
        <taxon>Spirochaetales</taxon>
        <taxon>Borreliaceae</taxon>
        <taxon>Borrelia</taxon>
    </lineage>
</organism>
<evidence type="ECO:0000313" key="3">
    <source>
        <dbReference type="Proteomes" id="UP000000612"/>
    </source>
</evidence>
<gene>
    <name evidence="2" type="ordered locus">BRE_1011</name>
</gene>
<dbReference type="AlphaFoldDB" id="B5RRT9"/>
<feature type="chain" id="PRO_5002837500" description="Lipoprotein" evidence="1">
    <location>
        <begin position="21"/>
        <end position="268"/>
    </location>
</feature>
<dbReference type="Proteomes" id="UP000000612">
    <property type="component" value="Plasmid pl124"/>
</dbReference>
<keyword evidence="1" id="KW-0732">Signal</keyword>
<dbReference type="KEGG" id="bre:BRE_1011"/>
<feature type="signal peptide" evidence="1">
    <location>
        <begin position="1"/>
        <end position="20"/>
    </location>
</feature>
<name>B5RRT9_BORRA</name>
<evidence type="ECO:0000256" key="1">
    <source>
        <dbReference type="SAM" id="SignalP"/>
    </source>
</evidence>
<dbReference type="RefSeq" id="WP_012539263.1">
    <property type="nucleotide sequence ID" value="NC_011246.1"/>
</dbReference>
<keyword evidence="2" id="KW-0614">Plasmid</keyword>
<reference evidence="2 3" key="1">
    <citation type="journal article" date="2008" name="PLoS Genet.">
        <title>The genome of Borrelia recurrentis, the agent of deadly louse-borne relapsing fever, is a degraded subset of tick-borne Borrelia duttonii.</title>
        <authorList>
            <person name="Lescot M."/>
            <person name="Audic S."/>
            <person name="Robert C."/>
            <person name="Nguyen T.T."/>
            <person name="Blanc G."/>
            <person name="Cutler S.J."/>
            <person name="Wincker P."/>
            <person name="Couloux A."/>
            <person name="Claverie J.-M."/>
            <person name="Raoult D."/>
            <person name="Drancourt M."/>
        </authorList>
    </citation>
    <scope>NUCLEOTIDE SEQUENCE [LARGE SCALE GENOMIC DNA]</scope>
    <source>
        <strain evidence="2 3">A1</strain>
    </source>
</reference>
<accession>B5RRT9</accession>
<dbReference type="EMBL" id="CP000994">
    <property type="protein sequence ID" value="ACH95075.1"/>
    <property type="molecule type" value="Genomic_DNA"/>
</dbReference>
<evidence type="ECO:0008006" key="4">
    <source>
        <dbReference type="Google" id="ProtNLM"/>
    </source>
</evidence>
<keyword evidence="3" id="KW-1185">Reference proteome</keyword>
<sequence length="268" mass="31673">MIVCAIIFALNILSFSCAQSVTNLANVREGIVTGVSKSLTEFELKKQAYSELEHSFNKLKSLYHDSFKILNIPFLNDFKSKFNITNRQFHIDLIYAILRKNYFLFNAWNGPDVIFVDGDSKNHILSDSVLLLLGIYTLVINTLSAILEQNDVFGNYKLNKLKYSRDITGINEIKNMLYDMHLKWTEFSILLKNFINNLSKFFYNDIQNYNDFFREEILLQLRKIRDINFIDKNQFYKDNYKICELKNDLINLRYQIEVKSNELIRVIY</sequence>
<geneLocation type="plasmid" evidence="2 3">
    <name>pl124</name>
</geneLocation>
<dbReference type="HOGENOM" id="CLU_1036942_0_0_12"/>
<evidence type="ECO:0000313" key="2">
    <source>
        <dbReference type="EMBL" id="ACH95075.1"/>
    </source>
</evidence>
<protein>
    <recommendedName>
        <fullName evidence="4">Lipoprotein</fullName>
    </recommendedName>
</protein>